<dbReference type="Pfam" id="PF21385">
    <property type="entry name" value="ACCA_BT"/>
    <property type="match status" value="1"/>
</dbReference>
<dbReference type="PROSITE" id="PS00866">
    <property type="entry name" value="CPSASE_1"/>
    <property type="match status" value="1"/>
</dbReference>
<proteinExistence type="predicted"/>
<dbReference type="InterPro" id="IPR000089">
    <property type="entry name" value="Biotin_lipoyl"/>
</dbReference>
<dbReference type="Pfam" id="PF02786">
    <property type="entry name" value="CPSase_L_D2"/>
    <property type="match status" value="1"/>
</dbReference>
<sequence length="2335" mass="254800">MRSRMEHKSAGMPRRVESLTEMVDSLVARCGGDKPITSILVANNGLAAVKFMRSIKSWALCTFGNEKAVSLVAMATPEDLRINAEHLQMADQFVEVPGGTNNNNYANVRLIVQMAEWAQVDAVWPGWGHASEIPELPRLLGLTPSEIRFLGPGEEAMAALGDKVGSSIFAQAAGVPTIPWSGSHVKMSFADCGGTIPKDAYDQACVNTVEEALESCSKIGYPVMLKASWGGGGKGIRKVASDNDVKLVFKQIQGEVPGSPIFAMKLAAMSRHLEVQLLCDRHGNVASLYSRDCSLQRRHQKIVEEGPVIGVDPELLREMERCARELAKSVNYVGAATVEYLYDIVERKYYFLELNPRLQVEHPVTEGITGVNVPACQVMVGMGIPLYRIPEIRALYCKDPNDTDPIDFENDPQKPTDGHVVAVRITSENAANGFKPTSGRIDELLFRPTPTVWGYFSVKPGGGIHEYSDSQFGHLFAKGSTRGEAISSMVVALKELKIRGEIRTTVDYLIEMIQDHDFVEQKIHTGWLDNRIAAQIGNERAPWHISLVAGVVLKAMAVFSSRSADYKELLEKGQIPPSSLSLTHFEQDLVLDGFKYRLHLFKQGPCNYRVALNGSYVEVVARRQADGVTLLQVDGEKHVVHAEEEPMGTRLSIGSWTSFLAKEHDPSQLLAPSPGRIVRYLVPDGSHVEADQPYVELEVMKMLMPVLAPAGGTVHFKVPEGATLSAGDLFAQLDLDDPAAVVKAEASDEKFPELGPPLVQSDRVDHRFKKAYEAARNILAGYDQSVEWVVDELLRCLDDQSLAPLQWSEQYAVVEARLEPALKEALQRSIVGYEAGISAAIAHLPPPEFPARILLETMHNSLQECPIDDRATLLGTLEPLIRFAEEHSQGNEGYACRVAKDLLDTYLNVEEKFLTNARLTTEQEIIDSLRVEHSGSLKDVLDLVLSHLGVARKSKLVNALLTSLVLPAPAAFRPQLRRLTALSGKPTEEVVLRAQHLLEQSLLGDLRAVVARALSGLDMFSIAQRSGSSHDGQSQAAHTPRGSPMPAGRVPRKVTTQEGLYRGLGNMGGALSNMLTKSFVEAQKMAMLVEAAAAVDDALALLLGKPGTSDDSGGPGLPQRALMTYIKRIYHPHILREPTITTQGDVTVAVWVYDNPQCSGTSAAHECHGVFVCAQSLSQFPECLALARQALASIQTPETKIGTFHMALVGDESKALDLSQQASVVLEEGALDTDATVTLDGAEFTTAACRFNLQSVEPHIQASVQAATDELQSMGFMAVSILLKASQLKAPLRKGYWWDAEVRKFCPDPTLRQVEPPVALALELSKLRGCKPEYAPSRNRQWHTYTITECKESKRQTLKRLFLRGLIRQVGGTPAYLAASYDENEVAAATAIISEIEDTLVGCLEELMRIQRKSAGGKTGQAVDWTHIFLAVLPTITLYRSSGESGGLGVEIKVASALKLACAGVMARRSSQLRQASVAQLEIRLRALDNCGAWRVVVSLPTGHETSADDVAIYREKLVQDANGQQERVYESKHFAGCAAGPLDGQPVLQPYGPLDPLEQKRLQARRLNTTYCYDFPRVFDNALREIWSERARAGDPGTPPVGYLVEAEELGLAAPGKSQRLEKVSTPIGQNKIGMVAWLMTLKTPERPQGRKVVAVSNDTTFQYGAFGPKEDALFEAAVNYALAEKLPVVYLAANSGARVGLANEVKAKLKVEWVNHGDPTKGFQYLYLEDADYQDLLKQAEGAGHHSIVAEEVASPEGGRRWKITDVIGLEDGLGIECLSGSGAIASAYNRAFREGFTITLVTGQSVGIGAYLARLGRRCVQRSDHPIILTGFRALNKLLGREVYTSHMQLGGPRVMGVNGVSHHIVDDDLEGAKVVLRWLSYAPPVLGGSPLPLPSADPVNRMIGYAPGANEKLDARKAIGGYASKGRDVAWVSGLFDKGSWMEAQAGWARTVVTGRARLGGIPVGVIGVESQTVMKNVPADPGMLESSEQMIPQASQVWFPDSSAKTAQAIEEFNLEGLPLVVLANWRGFSGGQRDLFEGILQAGSLIVENLRTFRQPAFIYLPPGAELRGGAWVVLDSNINRDMVEVYADPTARGGVLEPEGIVEIKFREPDMVKMMHRIDPVLIGLRRQSPVPTESIRHREGELASVYRQVATQFAEMHDTPARLGAKGAIRGVVPWAQAREFLARRLKRRLVEGALIQQVCSADPSLSRSQGVECLQRWFLNSLLPEEEEGASGEDRGTIIYGDEPGLAMKEARLWQDDGLFSRWAESSAGRARISIELKGLRAVAAARVVERAVSTSEGEEGLIRGLGEALRNDKTLRIKLTALLGE</sequence>
<feature type="compositionally biased region" description="Polar residues" evidence="15">
    <location>
        <begin position="1025"/>
        <end position="1037"/>
    </location>
</feature>
<protein>
    <recommendedName>
        <fullName evidence="23">Acetyl-CoA carboxylase</fullName>
    </recommendedName>
</protein>
<evidence type="ECO:0000259" key="16">
    <source>
        <dbReference type="PROSITE" id="PS50968"/>
    </source>
</evidence>
<comment type="cofactor">
    <cofactor evidence="1">
        <name>biotin</name>
        <dbReference type="ChEBI" id="CHEBI:57586"/>
    </cofactor>
</comment>
<dbReference type="InterPro" id="IPR013815">
    <property type="entry name" value="ATP_grasp_subdomain_1"/>
</dbReference>
<dbReference type="Gene3D" id="3.40.50.20">
    <property type="match status" value="1"/>
</dbReference>
<evidence type="ECO:0000256" key="3">
    <source>
        <dbReference type="ARBA" id="ARBA00022516"/>
    </source>
</evidence>
<feature type="domain" description="CoA carboxyltransferase N-terminal" evidence="19">
    <location>
        <begin position="1551"/>
        <end position="1898"/>
    </location>
</feature>
<evidence type="ECO:0008006" key="23">
    <source>
        <dbReference type="Google" id="ProtNLM"/>
    </source>
</evidence>
<comment type="pathway">
    <text evidence="2">Lipid metabolism; malonyl-CoA biosynthesis; malonyl-CoA from acetyl-CoA: step 1/1.</text>
</comment>
<dbReference type="Gene3D" id="3.30.470.20">
    <property type="entry name" value="ATP-grasp fold, B domain"/>
    <property type="match status" value="1"/>
</dbReference>
<dbReference type="InterPro" id="IPR049076">
    <property type="entry name" value="ACCA"/>
</dbReference>
<dbReference type="PANTHER" id="PTHR45728">
    <property type="entry name" value="ACETYL-COA CARBOXYLASE, ISOFORM A"/>
    <property type="match status" value="1"/>
</dbReference>
<evidence type="ECO:0000256" key="1">
    <source>
        <dbReference type="ARBA" id="ARBA00001953"/>
    </source>
</evidence>
<keyword evidence="22" id="KW-1185">Reference proteome</keyword>
<dbReference type="InterPro" id="IPR049074">
    <property type="entry name" value="ACCA_BT"/>
</dbReference>
<dbReference type="InterPro" id="IPR005479">
    <property type="entry name" value="CPAse_ATP-bd"/>
</dbReference>
<feature type="region of interest" description="Disordered" evidence="15">
    <location>
        <begin position="1025"/>
        <end position="1051"/>
    </location>
</feature>
<dbReference type="InterPro" id="IPR016185">
    <property type="entry name" value="PreATP-grasp_dom_sf"/>
</dbReference>
<keyword evidence="6" id="KW-0276">Fatty acid metabolism</keyword>
<dbReference type="InterPro" id="IPR001882">
    <property type="entry name" value="Biotin_BS"/>
</dbReference>
<feature type="domain" description="CoA carboxyltransferase C-terminal" evidence="20">
    <location>
        <begin position="1898"/>
        <end position="2209"/>
    </location>
</feature>
<dbReference type="InterPro" id="IPR005482">
    <property type="entry name" value="Biotin_COase_C"/>
</dbReference>
<dbReference type="InterPro" id="IPR011054">
    <property type="entry name" value="Rudment_hybrid_motif"/>
</dbReference>
<dbReference type="InterPro" id="IPR011763">
    <property type="entry name" value="COA_CT_C"/>
</dbReference>
<keyword evidence="9" id="KW-0275">Fatty acid biosynthesis</keyword>
<feature type="domain" description="ATP-grasp" evidence="17">
    <location>
        <begin position="186"/>
        <end position="382"/>
    </location>
</feature>
<evidence type="ECO:0000259" key="20">
    <source>
        <dbReference type="PROSITE" id="PS50989"/>
    </source>
</evidence>
<dbReference type="Pfam" id="PF02785">
    <property type="entry name" value="Biotin_carb_C"/>
    <property type="match status" value="1"/>
</dbReference>
<dbReference type="OrthoDB" id="196847at2759"/>
<evidence type="ECO:0000259" key="17">
    <source>
        <dbReference type="PROSITE" id="PS50975"/>
    </source>
</evidence>
<evidence type="ECO:0000256" key="5">
    <source>
        <dbReference type="ARBA" id="ARBA00022741"/>
    </source>
</evidence>
<keyword evidence="8" id="KW-0443">Lipid metabolism</keyword>
<dbReference type="GO" id="GO:0003989">
    <property type="term" value="F:acetyl-CoA carboxylase activity"/>
    <property type="evidence" value="ECO:0007669"/>
    <property type="project" value="UniProtKB-EC"/>
</dbReference>
<reference evidence="21" key="1">
    <citation type="submission" date="2020-12" db="EMBL/GenBank/DDBJ databases">
        <authorList>
            <person name="Iha C."/>
        </authorList>
    </citation>
    <scope>NUCLEOTIDE SEQUENCE</scope>
</reference>
<dbReference type="InterPro" id="IPR005481">
    <property type="entry name" value="BC-like_N"/>
</dbReference>
<keyword evidence="3" id="KW-0444">Lipid biosynthesis</keyword>
<dbReference type="SUPFAM" id="SSF51230">
    <property type="entry name" value="Single hybrid motif"/>
    <property type="match status" value="1"/>
</dbReference>
<comment type="catalytic activity">
    <reaction evidence="13">
        <text>N(6)-biotinyl-L-lysyl-[protein] + hydrogencarbonate + ATP = N(6)-carboxybiotinyl-L-lysyl-[protein] + ADP + phosphate + H(+)</text>
        <dbReference type="Rhea" id="RHEA:13501"/>
        <dbReference type="Rhea" id="RHEA-COMP:10505"/>
        <dbReference type="Rhea" id="RHEA-COMP:10506"/>
        <dbReference type="ChEBI" id="CHEBI:15378"/>
        <dbReference type="ChEBI" id="CHEBI:17544"/>
        <dbReference type="ChEBI" id="CHEBI:30616"/>
        <dbReference type="ChEBI" id="CHEBI:43474"/>
        <dbReference type="ChEBI" id="CHEBI:83144"/>
        <dbReference type="ChEBI" id="CHEBI:83145"/>
        <dbReference type="ChEBI" id="CHEBI:456216"/>
        <dbReference type="EC" id="6.3.4.14"/>
    </reaction>
</comment>
<evidence type="ECO:0000256" key="2">
    <source>
        <dbReference type="ARBA" id="ARBA00004956"/>
    </source>
</evidence>
<dbReference type="InterPro" id="IPR011761">
    <property type="entry name" value="ATP-grasp"/>
</dbReference>
<feature type="domain" description="Lipoyl-binding" evidence="16">
    <location>
        <begin position="660"/>
        <end position="734"/>
    </location>
</feature>
<dbReference type="CDD" id="cd06850">
    <property type="entry name" value="biotinyl_domain"/>
    <property type="match status" value="1"/>
</dbReference>
<dbReference type="Gene3D" id="3.90.226.10">
    <property type="entry name" value="2-enoyl-CoA Hydratase, Chain A, domain 1"/>
    <property type="match status" value="2"/>
</dbReference>
<dbReference type="FunFam" id="3.30.1490.20:FF:000003">
    <property type="entry name" value="acetyl-CoA carboxylase isoform X1"/>
    <property type="match status" value="1"/>
</dbReference>
<dbReference type="PANTHER" id="PTHR45728:SF3">
    <property type="entry name" value="ACETYL-COA CARBOXYLASE"/>
    <property type="match status" value="1"/>
</dbReference>
<dbReference type="Gene3D" id="3.30.1490.20">
    <property type="entry name" value="ATP-grasp fold, A domain"/>
    <property type="match status" value="1"/>
</dbReference>
<evidence type="ECO:0000256" key="10">
    <source>
        <dbReference type="ARBA" id="ARBA00023267"/>
    </source>
</evidence>
<keyword evidence="11" id="KW-0511">Multifunctional enzyme</keyword>
<evidence type="ECO:0000256" key="15">
    <source>
        <dbReference type="SAM" id="MobiDB-lite"/>
    </source>
</evidence>
<evidence type="ECO:0000259" key="19">
    <source>
        <dbReference type="PROSITE" id="PS50980"/>
    </source>
</evidence>
<dbReference type="InterPro" id="IPR011053">
    <property type="entry name" value="Single_hybrid_motif"/>
</dbReference>
<dbReference type="InterPro" id="IPR034733">
    <property type="entry name" value="AcCoA_carboxyl_beta"/>
</dbReference>
<dbReference type="PROSITE" id="PS50980">
    <property type="entry name" value="COA_CT_NTER"/>
    <property type="match status" value="1"/>
</dbReference>
<dbReference type="InterPro" id="IPR029045">
    <property type="entry name" value="ClpP/crotonase-like_dom_sf"/>
</dbReference>
<feature type="domain" description="Biotin carboxylation" evidence="18">
    <location>
        <begin position="35"/>
        <end position="533"/>
    </location>
</feature>
<evidence type="ECO:0000256" key="14">
    <source>
        <dbReference type="PROSITE-ProRule" id="PRU00409"/>
    </source>
</evidence>
<dbReference type="EMBL" id="CAJHUC010000861">
    <property type="protein sequence ID" value="CAD7698623.1"/>
    <property type="molecule type" value="Genomic_DNA"/>
</dbReference>
<dbReference type="InterPro" id="IPR011762">
    <property type="entry name" value="COA_CT_N"/>
</dbReference>
<evidence type="ECO:0000259" key="18">
    <source>
        <dbReference type="PROSITE" id="PS50979"/>
    </source>
</evidence>
<evidence type="ECO:0000256" key="12">
    <source>
        <dbReference type="ARBA" id="ARBA00048065"/>
    </source>
</evidence>
<evidence type="ECO:0000256" key="8">
    <source>
        <dbReference type="ARBA" id="ARBA00023098"/>
    </source>
</evidence>
<dbReference type="PROSITE" id="PS50968">
    <property type="entry name" value="BIOTINYL_LIPOYL"/>
    <property type="match status" value="1"/>
</dbReference>
<dbReference type="Pfam" id="PF00364">
    <property type="entry name" value="Biotin_lipoyl"/>
    <property type="match status" value="1"/>
</dbReference>
<evidence type="ECO:0000256" key="6">
    <source>
        <dbReference type="ARBA" id="ARBA00022832"/>
    </source>
</evidence>
<dbReference type="Gene3D" id="2.40.50.100">
    <property type="match status" value="1"/>
</dbReference>
<dbReference type="PROSITE" id="PS50979">
    <property type="entry name" value="BC"/>
    <property type="match status" value="1"/>
</dbReference>
<evidence type="ECO:0000313" key="22">
    <source>
        <dbReference type="Proteomes" id="UP000708148"/>
    </source>
</evidence>
<keyword evidence="5 14" id="KW-0547">Nucleotide-binding</keyword>
<comment type="catalytic activity">
    <reaction evidence="12">
        <text>hydrogencarbonate + acetyl-CoA + ATP = malonyl-CoA + ADP + phosphate + H(+)</text>
        <dbReference type="Rhea" id="RHEA:11308"/>
        <dbReference type="ChEBI" id="CHEBI:15378"/>
        <dbReference type="ChEBI" id="CHEBI:17544"/>
        <dbReference type="ChEBI" id="CHEBI:30616"/>
        <dbReference type="ChEBI" id="CHEBI:43474"/>
        <dbReference type="ChEBI" id="CHEBI:57288"/>
        <dbReference type="ChEBI" id="CHEBI:57384"/>
        <dbReference type="ChEBI" id="CHEBI:456216"/>
        <dbReference type="EC" id="6.4.1.2"/>
    </reaction>
</comment>
<dbReference type="Pfam" id="PF01039">
    <property type="entry name" value="Carboxyl_trans"/>
    <property type="match status" value="1"/>
</dbReference>
<dbReference type="GO" id="GO:0005524">
    <property type="term" value="F:ATP binding"/>
    <property type="evidence" value="ECO:0007669"/>
    <property type="project" value="UniProtKB-UniRule"/>
</dbReference>
<dbReference type="GO" id="GO:0004075">
    <property type="term" value="F:biotin carboxylase activity"/>
    <property type="evidence" value="ECO:0007669"/>
    <property type="project" value="UniProtKB-EC"/>
</dbReference>
<dbReference type="GO" id="GO:0046872">
    <property type="term" value="F:metal ion binding"/>
    <property type="evidence" value="ECO:0007669"/>
    <property type="project" value="InterPro"/>
</dbReference>
<evidence type="ECO:0000256" key="13">
    <source>
        <dbReference type="ARBA" id="ARBA00048600"/>
    </source>
</evidence>
<dbReference type="SMART" id="SM00878">
    <property type="entry name" value="Biotin_carb_C"/>
    <property type="match status" value="1"/>
</dbReference>
<dbReference type="PROSITE" id="PS00188">
    <property type="entry name" value="BIOTIN"/>
    <property type="match status" value="1"/>
</dbReference>
<evidence type="ECO:0000256" key="4">
    <source>
        <dbReference type="ARBA" id="ARBA00022598"/>
    </source>
</evidence>
<organism evidence="21 22">
    <name type="scientific">Ostreobium quekettii</name>
    <dbReference type="NCBI Taxonomy" id="121088"/>
    <lineage>
        <taxon>Eukaryota</taxon>
        <taxon>Viridiplantae</taxon>
        <taxon>Chlorophyta</taxon>
        <taxon>core chlorophytes</taxon>
        <taxon>Ulvophyceae</taxon>
        <taxon>TCBD clade</taxon>
        <taxon>Bryopsidales</taxon>
        <taxon>Ostreobineae</taxon>
        <taxon>Ostreobiaceae</taxon>
        <taxon>Ostreobium</taxon>
    </lineage>
</organism>
<evidence type="ECO:0000256" key="7">
    <source>
        <dbReference type="ARBA" id="ARBA00022840"/>
    </source>
</evidence>
<accession>A0A8S1IUW8</accession>
<evidence type="ECO:0000313" key="21">
    <source>
        <dbReference type="EMBL" id="CAD7698623.1"/>
    </source>
</evidence>
<dbReference type="GO" id="GO:0006633">
    <property type="term" value="P:fatty acid biosynthetic process"/>
    <property type="evidence" value="ECO:0007669"/>
    <property type="project" value="UniProtKB-KW"/>
</dbReference>
<comment type="caution">
    <text evidence="21">The sequence shown here is derived from an EMBL/GenBank/DDBJ whole genome shotgun (WGS) entry which is preliminary data.</text>
</comment>
<evidence type="ECO:0000256" key="11">
    <source>
        <dbReference type="ARBA" id="ARBA00023268"/>
    </source>
</evidence>
<dbReference type="SUPFAM" id="SSF56059">
    <property type="entry name" value="Glutathione synthetase ATP-binding domain-like"/>
    <property type="match status" value="1"/>
</dbReference>
<dbReference type="Gene3D" id="2.40.460.10">
    <property type="entry name" value="Biotin dependent carboxylase carboxyltransferase"/>
    <property type="match status" value="1"/>
</dbReference>
<keyword evidence="4" id="KW-0436">Ligase</keyword>
<dbReference type="InterPro" id="IPR013537">
    <property type="entry name" value="AcCoA_COase_cen"/>
</dbReference>
<gene>
    <name evidence="21" type="ORF">OSTQU699_LOCUS3984</name>
</gene>
<dbReference type="PROSITE" id="PS00867">
    <property type="entry name" value="CPSASE_2"/>
    <property type="match status" value="1"/>
</dbReference>
<dbReference type="Proteomes" id="UP000708148">
    <property type="component" value="Unassembled WGS sequence"/>
</dbReference>
<dbReference type="SUPFAM" id="SSF52440">
    <property type="entry name" value="PreATP-grasp domain"/>
    <property type="match status" value="1"/>
</dbReference>
<evidence type="ECO:0000256" key="9">
    <source>
        <dbReference type="ARBA" id="ARBA00023160"/>
    </source>
</evidence>
<dbReference type="SUPFAM" id="SSF52096">
    <property type="entry name" value="ClpP/crotonase"/>
    <property type="match status" value="2"/>
</dbReference>
<dbReference type="Pfam" id="PF00289">
    <property type="entry name" value="Biotin_carb_N"/>
    <property type="match status" value="1"/>
</dbReference>
<dbReference type="InterPro" id="IPR011764">
    <property type="entry name" value="Biotin_carboxylation_dom"/>
</dbReference>
<dbReference type="SUPFAM" id="SSF51246">
    <property type="entry name" value="Rudiment single hybrid motif"/>
    <property type="match status" value="1"/>
</dbReference>
<dbReference type="PROSITE" id="PS50975">
    <property type="entry name" value="ATP_GRASP"/>
    <property type="match status" value="1"/>
</dbReference>
<dbReference type="PROSITE" id="PS50989">
    <property type="entry name" value="COA_CT_CTER"/>
    <property type="match status" value="1"/>
</dbReference>
<keyword evidence="7 14" id="KW-0067">ATP-binding</keyword>
<name>A0A8S1IUW8_9CHLO</name>
<dbReference type="FunFam" id="2.40.50.100:FF:000005">
    <property type="entry name" value="Acetyl-CoA carboxylase 1"/>
    <property type="match status" value="1"/>
</dbReference>
<keyword evidence="10" id="KW-0092">Biotin</keyword>
<dbReference type="Pfam" id="PF08326">
    <property type="entry name" value="ACC_central"/>
    <property type="match status" value="2"/>
</dbReference>
<dbReference type="Gene3D" id="3.90.1770.10">
    <property type="entry name" value="PreATP-grasp domain"/>
    <property type="match status" value="1"/>
</dbReference>